<comment type="caution">
    <text evidence="1">The sequence shown here is derived from an EMBL/GenBank/DDBJ whole genome shotgun (WGS) entry which is preliminary data.</text>
</comment>
<organism evidence="1 2">
    <name type="scientific">Nepenthes gracilis</name>
    <name type="common">Slender pitcher plant</name>
    <dbReference type="NCBI Taxonomy" id="150966"/>
    <lineage>
        <taxon>Eukaryota</taxon>
        <taxon>Viridiplantae</taxon>
        <taxon>Streptophyta</taxon>
        <taxon>Embryophyta</taxon>
        <taxon>Tracheophyta</taxon>
        <taxon>Spermatophyta</taxon>
        <taxon>Magnoliopsida</taxon>
        <taxon>eudicotyledons</taxon>
        <taxon>Gunneridae</taxon>
        <taxon>Pentapetalae</taxon>
        <taxon>Caryophyllales</taxon>
        <taxon>Nepenthaceae</taxon>
        <taxon>Nepenthes</taxon>
    </lineage>
</organism>
<reference evidence="1" key="1">
    <citation type="submission" date="2023-05" db="EMBL/GenBank/DDBJ databases">
        <title>Nepenthes gracilis genome sequencing.</title>
        <authorList>
            <person name="Fukushima K."/>
        </authorList>
    </citation>
    <scope>NUCLEOTIDE SEQUENCE</scope>
    <source>
        <strain evidence="1">SING2019-196</strain>
    </source>
</reference>
<dbReference type="Proteomes" id="UP001279734">
    <property type="component" value="Unassembled WGS sequence"/>
</dbReference>
<name>A0AAD3XU02_NEPGR</name>
<protein>
    <submittedName>
        <fullName evidence="1">Uncharacterized protein</fullName>
    </submittedName>
</protein>
<dbReference type="EMBL" id="BSYO01000017">
    <property type="protein sequence ID" value="GMH17173.1"/>
    <property type="molecule type" value="Genomic_DNA"/>
</dbReference>
<accession>A0AAD3XU02</accession>
<dbReference type="AlphaFoldDB" id="A0AAD3XU02"/>
<evidence type="ECO:0000313" key="2">
    <source>
        <dbReference type="Proteomes" id="UP001279734"/>
    </source>
</evidence>
<gene>
    <name evidence="1" type="ORF">Nepgr_019014</name>
</gene>
<proteinExistence type="predicted"/>
<keyword evidence="2" id="KW-1185">Reference proteome</keyword>
<sequence length="254" mass="28816">MKCLKKAHPSRANRKAFSFISSVNFKICLASTMNRARNTLPGTLLHPSEVPGLFFHPLDGGKLLEENRCQLAEGVNRVRWQPVEPHSRVPLQCHGEALTYGRFIQPLETQVFVKVVQVVHQVGTSVIGIKIRYFELWQECPRPDFCCEQGLEHIGPSPAALAEDTVLNFFQFLLHVGWDCHLLSVEIVSQLIRFLVRTSLRGCPDLWRDIIPQNHLLSDAFLVTLDRFGVVPLRAFPLNPRTQVALKYTRGLTT</sequence>
<evidence type="ECO:0000313" key="1">
    <source>
        <dbReference type="EMBL" id="GMH17173.1"/>
    </source>
</evidence>